<reference evidence="1 2" key="1">
    <citation type="journal article" date="2008" name="DNA Res.">
        <title>Determination of the genome sequence of Porphyromonas gingivalis strain ATCC 33277 and genomic comparison with strain W83 revealed extensive genome rearrangements in P. gingivalis.</title>
        <authorList>
            <person name="Naito M."/>
            <person name="Hirakawa H."/>
            <person name="Yamashita A."/>
            <person name="Ohara N."/>
            <person name="Shoji M."/>
            <person name="Yukitake H."/>
            <person name="Nakayama K."/>
            <person name="Toh H."/>
            <person name="Yoshimura F."/>
            <person name="Kuhara S."/>
            <person name="Hattori M."/>
            <person name="Hayashi T."/>
            <person name="Nakayama K."/>
        </authorList>
    </citation>
    <scope>NUCLEOTIDE SEQUENCE [LARGE SCALE GENOMIC DNA]</scope>
    <source>
        <strain evidence="2">ATCC 33277 / DSM 20709 / CIP 103683 / JCM 12257 / NCTC 11834 / 2561</strain>
    </source>
</reference>
<dbReference type="Proteomes" id="UP000008842">
    <property type="component" value="Chromosome"/>
</dbReference>
<gene>
    <name evidence="1" type="ordered locus">PGN_1317</name>
</gene>
<dbReference type="AlphaFoldDB" id="B2RKE1"/>
<dbReference type="KEGG" id="pgn:PGN_1317"/>
<evidence type="ECO:0000313" key="2">
    <source>
        <dbReference type="Proteomes" id="UP000008842"/>
    </source>
</evidence>
<accession>B2RKE1</accession>
<proteinExistence type="predicted"/>
<dbReference type="eggNOG" id="COG3291">
    <property type="taxonomic scope" value="Bacteria"/>
</dbReference>
<dbReference type="HOGENOM" id="CLU_635635_0_0_10"/>
<dbReference type="Pfam" id="PF13585">
    <property type="entry name" value="CHU_C"/>
    <property type="match status" value="1"/>
</dbReference>
<name>B2RKE1_PORG3</name>
<organism evidence="1 2">
    <name type="scientific">Porphyromonas gingivalis (strain ATCC 33277 / DSM 20709 / CIP 103683 / JCM 12257 / NCTC 11834 / 2561)</name>
    <dbReference type="NCBI Taxonomy" id="431947"/>
    <lineage>
        <taxon>Bacteria</taxon>
        <taxon>Pseudomonadati</taxon>
        <taxon>Bacteroidota</taxon>
        <taxon>Bacteroidia</taxon>
        <taxon>Bacteroidales</taxon>
        <taxon>Porphyromonadaceae</taxon>
        <taxon>Porphyromonas</taxon>
    </lineage>
</organism>
<dbReference type="NCBIfam" id="TIGR04131">
    <property type="entry name" value="Bac_Flav_CTERM"/>
    <property type="match status" value="1"/>
</dbReference>
<evidence type="ECO:0008006" key="3">
    <source>
        <dbReference type="Google" id="ProtNLM"/>
    </source>
</evidence>
<evidence type="ECO:0000313" key="1">
    <source>
        <dbReference type="EMBL" id="BAG33836.1"/>
    </source>
</evidence>
<protein>
    <recommendedName>
        <fullName evidence="3">Gliding motility protein</fullName>
    </recommendedName>
</protein>
<sequence length="496" mass="54982">MPRQWNTDALSAGHLSCSSFFPFALTNKIIGRIKKKNNRMKGNNQLCTLLKLCLLSMLAFGTAKAQLQIVGAPSMKALDDSPNRLQVFMLHTLNPASVILRFAGAGTGKLYRYTTKAIEAEEVTTSTYSDGMWTLTAPQLNCGYFVSGDGRLPQYYWISNYADYALFISAVTGKPSETSPCISMDLAVDAAIRPIPYFQPNGIPRRLDRHVQISYPDMEWDAEARLFRPSTKEVEVEASDDERTLVVSASLADAVYTIHGDRFTKELSLPFTAVATDEILTPKVEVYAFVDKVDGGSAIGDNTPEEGDASLVSAPFTVMLAAYGNEPSAANFVWRIYRTEEGAENSVLVYNGISTEFTFRQAGIYSILLQATNRTGTCTDEVLLENYFKVAESSLIVPNAFSPYGSPGVNDVFRVKHSSLVHFDGRIFDSWGKQIFRWTNPDEGWDGKYRGKMMPTGVYYYVIEAEGADGIKYKRKGDINILRPAYEIPLGGNLPR</sequence>
<dbReference type="InterPro" id="IPR026341">
    <property type="entry name" value="T9SS_type_B"/>
</dbReference>
<dbReference type="EMBL" id="AP009380">
    <property type="protein sequence ID" value="BAG33836.1"/>
    <property type="molecule type" value="Genomic_DNA"/>
</dbReference>